<dbReference type="Gene3D" id="3.40.50.1970">
    <property type="match status" value="1"/>
</dbReference>
<evidence type="ECO:0000259" key="3">
    <source>
        <dbReference type="Pfam" id="PF00465"/>
    </source>
</evidence>
<accession>A0A1S6U6J1</accession>
<dbReference type="InterPro" id="IPR044731">
    <property type="entry name" value="BDH-like"/>
</dbReference>
<dbReference type="GO" id="GO:1990002">
    <property type="term" value="F:methylglyoxal reductase (NADPH) (acetol producing) activity"/>
    <property type="evidence" value="ECO:0007669"/>
    <property type="project" value="TreeGrafter"/>
</dbReference>
<dbReference type="Pfam" id="PF00465">
    <property type="entry name" value="Fe-ADH"/>
    <property type="match status" value="1"/>
</dbReference>
<dbReference type="FunFam" id="3.40.50.1970:FF:000003">
    <property type="entry name" value="Alcohol dehydrogenase, iron-containing"/>
    <property type="match status" value="1"/>
</dbReference>
<dbReference type="AlphaFoldDB" id="A0A1S6U6J1"/>
<evidence type="ECO:0000313" key="5">
    <source>
        <dbReference type="EMBL" id="AQW87366.1"/>
    </source>
</evidence>
<dbReference type="EMBL" id="CP017258">
    <property type="protein sequence ID" value="AQW87366.1"/>
    <property type="molecule type" value="Genomic_DNA"/>
</dbReference>
<proteinExistence type="inferred from homology"/>
<dbReference type="PROSITE" id="PS00060">
    <property type="entry name" value="ADH_IRON_2"/>
    <property type="match status" value="1"/>
</dbReference>
<evidence type="ECO:0000256" key="1">
    <source>
        <dbReference type="ARBA" id="ARBA00007358"/>
    </source>
</evidence>
<keyword evidence="6" id="KW-1185">Reference proteome</keyword>
<protein>
    <submittedName>
        <fullName evidence="5">Iron-containing alcohol dehydrogenase</fullName>
    </submittedName>
</protein>
<feature type="domain" description="Alcohol dehydrogenase iron-type/glycerol dehydrogenase GldA" evidence="3">
    <location>
        <begin position="8"/>
        <end position="173"/>
    </location>
</feature>
<keyword evidence="2" id="KW-0560">Oxidoreductase</keyword>
<evidence type="ECO:0000313" key="6">
    <source>
        <dbReference type="Proteomes" id="UP000190868"/>
    </source>
</evidence>
<dbReference type="Gene3D" id="1.20.1090.10">
    <property type="entry name" value="Dehydroquinate synthase-like - alpha domain"/>
    <property type="match status" value="1"/>
</dbReference>
<dbReference type="InterPro" id="IPR018211">
    <property type="entry name" value="ADH_Fe_CS"/>
</dbReference>
<dbReference type="Pfam" id="PF25137">
    <property type="entry name" value="ADH_Fe_C"/>
    <property type="match status" value="1"/>
</dbReference>
<dbReference type="GO" id="GO:0008106">
    <property type="term" value="F:alcohol dehydrogenase (NADP+) activity"/>
    <property type="evidence" value="ECO:0007669"/>
    <property type="project" value="TreeGrafter"/>
</dbReference>
<dbReference type="CDD" id="cd08187">
    <property type="entry name" value="BDH"/>
    <property type="match status" value="1"/>
</dbReference>
<evidence type="ECO:0000256" key="2">
    <source>
        <dbReference type="ARBA" id="ARBA00023002"/>
    </source>
</evidence>
<dbReference type="SUPFAM" id="SSF56796">
    <property type="entry name" value="Dehydroquinate synthase-like"/>
    <property type="match status" value="1"/>
</dbReference>
<dbReference type="RefSeq" id="WP_078424353.1">
    <property type="nucleotide sequence ID" value="NZ_CP017258.1"/>
</dbReference>
<dbReference type="GO" id="GO:1990362">
    <property type="term" value="F:butanol dehydrogenase (NAD+) activity"/>
    <property type="evidence" value="ECO:0007669"/>
    <property type="project" value="InterPro"/>
</dbReference>
<name>A0A1S6U6J1_9BACT</name>
<dbReference type="Proteomes" id="UP000190868">
    <property type="component" value="Chromosome"/>
</dbReference>
<dbReference type="InterPro" id="IPR001670">
    <property type="entry name" value="ADH_Fe/GldA"/>
</dbReference>
<gene>
    <name evidence="5" type="ORF">CPIN18021_0533</name>
</gene>
<dbReference type="GO" id="GO:0005829">
    <property type="term" value="C:cytosol"/>
    <property type="evidence" value="ECO:0007669"/>
    <property type="project" value="TreeGrafter"/>
</dbReference>
<dbReference type="GO" id="GO:0046872">
    <property type="term" value="F:metal ion binding"/>
    <property type="evidence" value="ECO:0007669"/>
    <property type="project" value="InterPro"/>
</dbReference>
<comment type="similarity">
    <text evidence="1">Belongs to the iron-containing alcohol dehydrogenase family.</text>
</comment>
<organism evidence="5 6">
    <name type="scientific">Campylobacter pinnipediorum subsp. caledonicus</name>
    <dbReference type="NCBI Taxonomy" id="1874362"/>
    <lineage>
        <taxon>Bacteria</taxon>
        <taxon>Pseudomonadati</taxon>
        <taxon>Campylobacterota</taxon>
        <taxon>Epsilonproteobacteria</taxon>
        <taxon>Campylobacterales</taxon>
        <taxon>Campylobacteraceae</taxon>
        <taxon>Campylobacter</taxon>
    </lineage>
</organism>
<dbReference type="PANTHER" id="PTHR43633">
    <property type="entry name" value="ALCOHOL DEHYDROGENASE YQHD"/>
    <property type="match status" value="1"/>
</dbReference>
<dbReference type="InterPro" id="IPR056798">
    <property type="entry name" value="ADH_Fe_C"/>
</dbReference>
<evidence type="ECO:0000259" key="4">
    <source>
        <dbReference type="Pfam" id="PF25137"/>
    </source>
</evidence>
<feature type="domain" description="Fe-containing alcohol dehydrogenase-like C-terminal" evidence="4">
    <location>
        <begin position="185"/>
        <end position="376"/>
    </location>
</feature>
<sequence>MNFTYKNPTLIEFGKGKIANLKNLIPKDRTILFLYGGGSIKRNGIYEQVIQALQNHSFVEFSGVEPNPTKETLDKAVLFARENNVDFILAVGGGSVIDGSKYIASSFHYDGDGWDILENKYIPKKALDIGVVLTLAATGSESNSGAVITKKQTKEKRFFGSPFTYPSFAILDPDVLKSLDDRQIVNGLIDSFVHVCEQYLTINHGCLVQDRYSEALLLSILELMQTFDKKDDLWYANLMWSANQALNGLIGTGVPQDWATHFIGHELSGLYGIDHARTLAIIQPNLLRELLDEKSQKLLQMGKNVFAMQTDDVNKVIDKIESLYLSLGVNLKLSSYTDDKNIAQKVIELLHKHGFDRFGINRTVSKDTVEKIIKRSL</sequence>
<reference evidence="6" key="1">
    <citation type="submission" date="2016-09" db="EMBL/GenBank/DDBJ databases">
        <title>Comparative genomics of the Campylobacter concisus group.</title>
        <authorList>
            <person name="Miller W.G."/>
            <person name="Yee E."/>
            <person name="Chapman M.H."/>
            <person name="Huynh S."/>
            <person name="Bono J.L."/>
            <person name="On S.L.W."/>
            <person name="StLeger J."/>
            <person name="Foster G."/>
            <person name="Parker C.T."/>
        </authorList>
    </citation>
    <scope>NUCLEOTIDE SEQUENCE [LARGE SCALE GENOMIC DNA]</scope>
    <source>
        <strain evidence="6">RM18021</strain>
    </source>
</reference>
<dbReference type="PANTHER" id="PTHR43633:SF1">
    <property type="entry name" value="ALCOHOL DEHYDROGENASE YQHD"/>
    <property type="match status" value="1"/>
</dbReference>